<dbReference type="GO" id="GO:0005789">
    <property type="term" value="C:endoplasmic reticulum membrane"/>
    <property type="evidence" value="ECO:0007669"/>
    <property type="project" value="UniProtKB-SubCell"/>
</dbReference>
<dbReference type="STRING" id="387005.A0A183GY55"/>
<name>A0A183GY55_9BILA</name>
<comment type="cofactor">
    <cofactor evidence="1 9">
        <name>heme</name>
        <dbReference type="ChEBI" id="CHEBI:30413"/>
    </cofactor>
</comment>
<comment type="similarity">
    <text evidence="3">Belongs to the cytochrome P450 family.</text>
</comment>
<dbReference type="PANTHER" id="PTHR24291">
    <property type="entry name" value="CYTOCHROME P450 FAMILY 4"/>
    <property type="match status" value="1"/>
</dbReference>
<dbReference type="Gene3D" id="1.10.630.10">
    <property type="entry name" value="Cytochrome P450"/>
    <property type="match status" value="2"/>
</dbReference>
<dbReference type="PRINTS" id="PR00385">
    <property type="entry name" value="P450"/>
</dbReference>
<protein>
    <submittedName>
        <fullName evidence="12">Cytochrome P450 4C1</fullName>
    </submittedName>
</protein>
<dbReference type="PANTHER" id="PTHR24291:SF189">
    <property type="entry name" value="CYTOCHROME P450 4C3-RELATED"/>
    <property type="match status" value="1"/>
</dbReference>
<evidence type="ECO:0000256" key="6">
    <source>
        <dbReference type="ARBA" id="ARBA00023004"/>
    </source>
</evidence>
<dbReference type="GO" id="GO:0016705">
    <property type="term" value="F:oxidoreductase activity, acting on paired donors, with incorporation or reduction of molecular oxygen"/>
    <property type="evidence" value="ECO:0007669"/>
    <property type="project" value="InterPro"/>
</dbReference>
<evidence type="ECO:0000256" key="2">
    <source>
        <dbReference type="ARBA" id="ARBA00004586"/>
    </source>
</evidence>
<dbReference type="InterPro" id="IPR050196">
    <property type="entry name" value="Cytochrome_P450_Monoox"/>
</dbReference>
<evidence type="ECO:0000313" key="10">
    <source>
        <dbReference type="EMBL" id="VDO24791.1"/>
    </source>
</evidence>
<dbReference type="SUPFAM" id="SSF48264">
    <property type="entry name" value="Cytochrome P450"/>
    <property type="match status" value="1"/>
</dbReference>
<dbReference type="InterPro" id="IPR011990">
    <property type="entry name" value="TPR-like_helical_dom_sf"/>
</dbReference>
<dbReference type="AlphaFoldDB" id="A0A183GY55"/>
<evidence type="ECO:0000256" key="8">
    <source>
        <dbReference type="ARBA" id="ARBA00023136"/>
    </source>
</evidence>
<dbReference type="WBParaSite" id="OFLC_0000016401-mRNA-1">
    <property type="protein sequence ID" value="OFLC_0000016401-mRNA-1"/>
    <property type="gene ID" value="OFLC_0000016401"/>
</dbReference>
<reference evidence="12" key="1">
    <citation type="submission" date="2016-06" db="UniProtKB">
        <authorList>
            <consortium name="WormBaseParasite"/>
        </authorList>
    </citation>
    <scope>IDENTIFICATION</scope>
</reference>
<keyword evidence="6 9" id="KW-0408">Iron</keyword>
<dbReference type="InterPro" id="IPR017972">
    <property type="entry name" value="Cyt_P450_CS"/>
</dbReference>
<proteinExistence type="inferred from homology"/>
<evidence type="ECO:0000256" key="5">
    <source>
        <dbReference type="ARBA" id="ARBA00022824"/>
    </source>
</evidence>
<dbReference type="Gene3D" id="1.25.40.10">
    <property type="entry name" value="Tetratricopeptide repeat domain"/>
    <property type="match status" value="1"/>
</dbReference>
<keyword evidence="11" id="KW-1185">Reference proteome</keyword>
<dbReference type="GO" id="GO:0020037">
    <property type="term" value="F:heme binding"/>
    <property type="evidence" value="ECO:0007669"/>
    <property type="project" value="InterPro"/>
</dbReference>
<accession>A0A183GY55</accession>
<dbReference type="GO" id="GO:0005506">
    <property type="term" value="F:iron ion binding"/>
    <property type="evidence" value="ECO:0007669"/>
    <property type="project" value="InterPro"/>
</dbReference>
<dbReference type="EMBL" id="UZAJ01000041">
    <property type="protein sequence ID" value="VDO24791.1"/>
    <property type="molecule type" value="Genomic_DNA"/>
</dbReference>
<keyword evidence="4 9" id="KW-0349">Heme</keyword>
<dbReference type="GO" id="GO:0004497">
    <property type="term" value="F:monooxygenase activity"/>
    <property type="evidence" value="ECO:0007669"/>
    <property type="project" value="UniProtKB-KW"/>
</dbReference>
<evidence type="ECO:0000256" key="4">
    <source>
        <dbReference type="ARBA" id="ARBA00022617"/>
    </source>
</evidence>
<evidence type="ECO:0000256" key="7">
    <source>
        <dbReference type="ARBA" id="ARBA00023033"/>
    </source>
</evidence>
<dbReference type="InterPro" id="IPR036396">
    <property type="entry name" value="Cyt_P450_sf"/>
</dbReference>
<keyword evidence="5" id="KW-0256">Endoplasmic reticulum</keyword>
<dbReference type="InterPro" id="IPR001128">
    <property type="entry name" value="Cyt_P450"/>
</dbReference>
<gene>
    <name evidence="10" type="ORF">OFLC_LOCUS165</name>
</gene>
<keyword evidence="9" id="KW-0479">Metal-binding</keyword>
<evidence type="ECO:0000256" key="3">
    <source>
        <dbReference type="ARBA" id="ARBA00010617"/>
    </source>
</evidence>
<dbReference type="PROSITE" id="PS00086">
    <property type="entry name" value="CYTOCHROME_P450"/>
    <property type="match status" value="1"/>
</dbReference>
<feature type="binding site" description="axial binding residue" evidence="9">
    <location>
        <position position="395"/>
    </location>
    <ligand>
        <name>heme</name>
        <dbReference type="ChEBI" id="CHEBI:30413"/>
    </ligand>
    <ligandPart>
        <name>Fe</name>
        <dbReference type="ChEBI" id="CHEBI:18248"/>
    </ligandPart>
</feature>
<dbReference type="Pfam" id="PF00067">
    <property type="entry name" value="p450"/>
    <property type="match status" value="1"/>
</dbReference>
<dbReference type="InterPro" id="IPR002401">
    <property type="entry name" value="Cyt_P450_E_grp-I"/>
</dbReference>
<evidence type="ECO:0000313" key="12">
    <source>
        <dbReference type="WBParaSite" id="OFLC_0000016401-mRNA-1"/>
    </source>
</evidence>
<evidence type="ECO:0000256" key="1">
    <source>
        <dbReference type="ARBA" id="ARBA00001971"/>
    </source>
</evidence>
<dbReference type="Proteomes" id="UP000267606">
    <property type="component" value="Unassembled WGS sequence"/>
</dbReference>
<organism evidence="12">
    <name type="scientific">Onchocerca flexuosa</name>
    <dbReference type="NCBI Taxonomy" id="387005"/>
    <lineage>
        <taxon>Eukaryota</taxon>
        <taxon>Metazoa</taxon>
        <taxon>Ecdysozoa</taxon>
        <taxon>Nematoda</taxon>
        <taxon>Chromadorea</taxon>
        <taxon>Rhabditida</taxon>
        <taxon>Spirurina</taxon>
        <taxon>Spiruromorpha</taxon>
        <taxon>Filarioidea</taxon>
        <taxon>Onchocercidae</taxon>
        <taxon>Onchocerca</taxon>
    </lineage>
</organism>
<keyword evidence="7" id="KW-0503">Monooxygenase</keyword>
<reference evidence="10 11" key="2">
    <citation type="submission" date="2018-11" db="EMBL/GenBank/DDBJ databases">
        <authorList>
            <consortium name="Pathogen Informatics"/>
        </authorList>
    </citation>
    <scope>NUCLEOTIDE SEQUENCE [LARGE SCALE GENOMIC DNA]</scope>
</reference>
<evidence type="ECO:0000256" key="9">
    <source>
        <dbReference type="PIRSR" id="PIRSR602401-1"/>
    </source>
</evidence>
<evidence type="ECO:0000313" key="11">
    <source>
        <dbReference type="Proteomes" id="UP000267606"/>
    </source>
</evidence>
<keyword evidence="7" id="KW-0560">Oxidoreductase</keyword>
<comment type="subcellular location">
    <subcellularLocation>
        <location evidence="2">Endoplasmic reticulum membrane</location>
    </subcellularLocation>
</comment>
<dbReference type="PRINTS" id="PR00463">
    <property type="entry name" value="EP450I"/>
</dbReference>
<keyword evidence="8" id="KW-0472">Membrane</keyword>
<sequence>MGLVSTSLVILMLTWIAHFIIQKLRIILKQIGALQGPPALPLIGNLHQLHLKPDEFFEQAQGLAYMLQARGERMCRIWMGPWPWVLLYGAEECEAILGSNKILDKPLQYGFLSGWIGQGEPKKWRLRRRLLTPTFHYDILKDFVDVYNKHGQTLMRKFQALCGDQYNDIFHMISLCTLDVICEAALGIHVDAQKKSSPYLDAVFKIKYMIHQRTLKAHFYSDIIYNIFGSGKEEKKCIEILHEFTGTAVANRKRLVNEAGGVDKLMEKEKVSGKRRMAFLDFMLDLHAKGELSMEENRSITYEDLRQLKFLEACIKETLRLFPSVPIQARQLTKATKIVNKVLPSGTGVAIIASMIHRDVRYWPDPEIFKPERFLGNQSRHPFSYIPFSAGSRNCIGQRFALMEEKCILALLMRNLKVKSKLRTDQIRVSAELVIRPLLGNNMRFEPRKFGYLGNYFDSRLLRIRIFAATWWKENVGGIKCRSIYKDEMKSLTTTCSNSPSGLPSLSSSSLSTSSYSSLSDASDLSKEAFTKHHFIKCSELLKKILDETESEAERRRLYANLALCEAKSKAKLFNAEYKTALLNVFPKLKSDGDQILSDHDEAIAAFNLALNAFVRGNRRTCLVLLQSVMTVHPLSDTLFCAVSLLEIEVSLTLCQPKLALKQAIRLRDSSTWRRANVVQCDYLDCLECRIRCRLAQTSSLIDFSSKPELFHWCLIQSEYDMKNGNATRAVNRLLKFRPSLQDEDRRLVDNALGCVYALSLKKISLAESYFRSAMLVRQEKRKSWQESTIPRHCLIYHAALAQLHCGHAKSAFALFLSILPFYPKQPRIWLRIAECCIYTLTKQNGNDNVDTNEQPIEIVGTAQNGYVILPSFIKRENSNNEVDEVRENEISWEYAAHCIRNALILTGTERDCIYLLPWLYAASSFINLNLGRYGLALKAACQLASLQQAEALMLLDRLPEAIGCLTQAVPLQSMPSTISAVIYNRALLQALSGNFHKSLATFGLLGTQCDITAVPEAVSLGVYINMKLDKADDARCLLVQHMQKMKLS</sequence>
<dbReference type="CDD" id="cd20628">
    <property type="entry name" value="CYP4"/>
    <property type="match status" value="1"/>
</dbReference>